<dbReference type="Proteomes" id="UP000053259">
    <property type="component" value="Unassembled WGS sequence"/>
</dbReference>
<protein>
    <recommendedName>
        <fullName evidence="4 10">Mannan endo-1,6-alpha-mannosidase</fullName>
        <ecNumber evidence="4 10">3.2.1.101</ecNumber>
    </recommendedName>
</protein>
<dbReference type="GO" id="GO:0012505">
    <property type="term" value="C:endomembrane system"/>
    <property type="evidence" value="ECO:0007669"/>
    <property type="project" value="UniProtKB-SubCell"/>
</dbReference>
<dbReference type="PANTHER" id="PTHR12145:SF36">
    <property type="entry name" value="MANNAN ENDO-1,6-ALPHA-MANNOSIDASE DCW1"/>
    <property type="match status" value="1"/>
</dbReference>
<comment type="catalytic activity">
    <reaction evidence="1 10">
        <text>Random hydrolysis of (1-&gt;6)-alpha-D-mannosidic linkages in unbranched (1-&gt;6)-mannans.</text>
        <dbReference type="EC" id="3.2.1.101"/>
    </reaction>
</comment>
<evidence type="ECO:0000313" key="13">
    <source>
        <dbReference type="Proteomes" id="UP000053259"/>
    </source>
</evidence>
<dbReference type="GeneID" id="27314475"/>
<accession>A0A0D1YMK3</accession>
<dbReference type="PANTHER" id="PTHR12145">
    <property type="entry name" value="MANNAN ENDO-1,6-ALPHA-MANNOSIDASE DCW1"/>
    <property type="match status" value="1"/>
</dbReference>
<evidence type="ECO:0000256" key="3">
    <source>
        <dbReference type="ARBA" id="ARBA00009699"/>
    </source>
</evidence>
<dbReference type="Gene3D" id="1.50.10.20">
    <property type="match status" value="1"/>
</dbReference>
<sequence length="427" mass="47422">MAAKAVGIFGLLPCFLSCAINCLELDVNNTNSIRAAARTVADGIFHYYKNNASDTDPEHVGLFPFPPYYWWESGATWAAMVDYYTYTGDSSYVEVTMEALLAQKGPDNNFIVPAHRFDEGNDDQAFWGLGIISALENRWPEPHASEQDWLSLLTALFENQTERWDTSSCGGGLKWQIYPENSYGYDYKNSVSNGAYFQLAARLARYTGDAKYVHLATRVWNWCESVGLISPSYDVFDGTNDKLNCTQLDHTQWTYNTAIFLEGAAALWNFTNDPVWTRRVDGLLAALTSNFFSPFANATNVMFESACETAGTCNIDQYSFKAFMSRWLAKTMVLAPWTHDHILPLLQASAVAAAQSCSGGINGVTCGHKWYLRGWDGTSGLGQQLSALETIQSLLVFQNNGPYSLVVEENGAPPITRLPENDTVCIL</sequence>
<comment type="subcellular location">
    <subcellularLocation>
        <location evidence="2">Endomembrane system</location>
    </subcellularLocation>
</comment>
<dbReference type="EC" id="3.2.1.101" evidence="4 10"/>
<keyword evidence="5 11" id="KW-0732">Signal</keyword>
<dbReference type="InParanoid" id="A0A0D1YMK3"/>
<evidence type="ECO:0000256" key="4">
    <source>
        <dbReference type="ARBA" id="ARBA00012350"/>
    </source>
</evidence>
<keyword evidence="13" id="KW-1185">Reference proteome</keyword>
<dbReference type="STRING" id="253628.A0A0D1YMK3"/>
<dbReference type="InterPro" id="IPR008928">
    <property type="entry name" value="6-hairpin_glycosidase_sf"/>
</dbReference>
<feature type="chain" id="PRO_5002237073" description="Mannan endo-1,6-alpha-mannosidase" evidence="11">
    <location>
        <begin position="23"/>
        <end position="427"/>
    </location>
</feature>
<dbReference type="FunFam" id="1.50.10.20:FF:000006">
    <property type="entry name" value="Mannan endo-1,6-alpha-mannosidase"/>
    <property type="match status" value="1"/>
</dbReference>
<evidence type="ECO:0000256" key="5">
    <source>
        <dbReference type="ARBA" id="ARBA00022729"/>
    </source>
</evidence>
<evidence type="ECO:0000256" key="1">
    <source>
        <dbReference type="ARBA" id="ARBA00001452"/>
    </source>
</evidence>
<gene>
    <name evidence="12" type="ORF">PV09_06502</name>
</gene>
<proteinExistence type="inferred from homology"/>
<dbReference type="GO" id="GO:0008496">
    <property type="term" value="F:mannan endo-1,6-alpha-mannosidase activity"/>
    <property type="evidence" value="ECO:0007669"/>
    <property type="project" value="UniProtKB-UniRule"/>
</dbReference>
<evidence type="ECO:0000256" key="6">
    <source>
        <dbReference type="ARBA" id="ARBA00022801"/>
    </source>
</evidence>
<dbReference type="OrthoDB" id="4187847at2759"/>
<name>A0A0D1YMK3_9PEZI</name>
<keyword evidence="8" id="KW-0325">Glycoprotein</keyword>
<dbReference type="EMBL" id="KN847551">
    <property type="protein sequence ID" value="KIW01992.1"/>
    <property type="molecule type" value="Genomic_DNA"/>
</dbReference>
<keyword evidence="9 10" id="KW-0326">Glycosidase</keyword>
<evidence type="ECO:0000256" key="10">
    <source>
        <dbReference type="PIRNR" id="PIRNR016302"/>
    </source>
</evidence>
<keyword evidence="6 10" id="KW-0378">Hydrolase</keyword>
<evidence type="ECO:0000256" key="9">
    <source>
        <dbReference type="ARBA" id="ARBA00023295"/>
    </source>
</evidence>
<keyword evidence="7" id="KW-0472">Membrane</keyword>
<dbReference type="RefSeq" id="XP_016211861.1">
    <property type="nucleotide sequence ID" value="XM_016360149.1"/>
</dbReference>
<organism evidence="12 13">
    <name type="scientific">Verruconis gallopava</name>
    <dbReference type="NCBI Taxonomy" id="253628"/>
    <lineage>
        <taxon>Eukaryota</taxon>
        <taxon>Fungi</taxon>
        <taxon>Dikarya</taxon>
        <taxon>Ascomycota</taxon>
        <taxon>Pezizomycotina</taxon>
        <taxon>Dothideomycetes</taxon>
        <taxon>Pleosporomycetidae</taxon>
        <taxon>Venturiales</taxon>
        <taxon>Sympoventuriaceae</taxon>
        <taxon>Verruconis</taxon>
    </lineage>
</organism>
<comment type="similarity">
    <text evidence="3 10">Belongs to the glycosyl hydrolase 76 family.</text>
</comment>
<dbReference type="Pfam" id="PF03663">
    <property type="entry name" value="Glyco_hydro_76"/>
    <property type="match status" value="1"/>
</dbReference>
<evidence type="ECO:0000256" key="7">
    <source>
        <dbReference type="ARBA" id="ARBA00023136"/>
    </source>
</evidence>
<evidence type="ECO:0000256" key="8">
    <source>
        <dbReference type="ARBA" id="ARBA00023180"/>
    </source>
</evidence>
<reference evidence="12 13" key="1">
    <citation type="submission" date="2015-01" db="EMBL/GenBank/DDBJ databases">
        <title>The Genome Sequence of Ochroconis gallopava CBS43764.</title>
        <authorList>
            <consortium name="The Broad Institute Genomics Platform"/>
            <person name="Cuomo C."/>
            <person name="de Hoog S."/>
            <person name="Gorbushina A."/>
            <person name="Stielow B."/>
            <person name="Teixiera M."/>
            <person name="Abouelleil A."/>
            <person name="Chapman S.B."/>
            <person name="Priest M."/>
            <person name="Young S.K."/>
            <person name="Wortman J."/>
            <person name="Nusbaum C."/>
            <person name="Birren B."/>
        </authorList>
    </citation>
    <scope>NUCLEOTIDE SEQUENCE [LARGE SCALE GENOMIC DNA]</scope>
    <source>
        <strain evidence="12 13">CBS 43764</strain>
    </source>
</reference>
<feature type="signal peptide" evidence="11">
    <location>
        <begin position="1"/>
        <end position="22"/>
    </location>
</feature>
<evidence type="ECO:0000313" key="12">
    <source>
        <dbReference type="EMBL" id="KIW01992.1"/>
    </source>
</evidence>
<evidence type="ECO:0000256" key="2">
    <source>
        <dbReference type="ARBA" id="ARBA00004308"/>
    </source>
</evidence>
<dbReference type="InterPro" id="IPR014480">
    <property type="entry name" value="Mannan-1_6-alpha_mannosidase"/>
</dbReference>
<dbReference type="GO" id="GO:0009272">
    <property type="term" value="P:fungal-type cell wall biogenesis"/>
    <property type="evidence" value="ECO:0007669"/>
    <property type="project" value="TreeGrafter"/>
</dbReference>
<dbReference type="VEuPathDB" id="FungiDB:PV09_06502"/>
<dbReference type="SUPFAM" id="SSF48208">
    <property type="entry name" value="Six-hairpin glycosidases"/>
    <property type="match status" value="1"/>
</dbReference>
<dbReference type="HOGENOM" id="CLU_025694_1_2_1"/>
<dbReference type="InterPro" id="IPR005198">
    <property type="entry name" value="Glyco_hydro_76"/>
</dbReference>
<evidence type="ECO:0000256" key="11">
    <source>
        <dbReference type="SAM" id="SignalP"/>
    </source>
</evidence>
<dbReference type="AlphaFoldDB" id="A0A0D1YMK3"/>
<dbReference type="GO" id="GO:0016052">
    <property type="term" value="P:carbohydrate catabolic process"/>
    <property type="evidence" value="ECO:0007669"/>
    <property type="project" value="InterPro"/>
</dbReference>
<dbReference type="PIRSF" id="PIRSF016302">
    <property type="entry name" value="Man_a_manosd"/>
    <property type="match status" value="1"/>
</dbReference>